<dbReference type="SUPFAM" id="SSF56112">
    <property type="entry name" value="Protein kinase-like (PK-like)"/>
    <property type="match status" value="1"/>
</dbReference>
<dbReference type="GO" id="GO:0004674">
    <property type="term" value="F:protein serine/threonine kinase activity"/>
    <property type="evidence" value="ECO:0007669"/>
    <property type="project" value="UniProtKB-KW"/>
</dbReference>
<dbReference type="EMBL" id="ACKP02000052">
    <property type="protein sequence ID" value="EEX76127.1"/>
    <property type="molecule type" value="Genomic_DNA"/>
</dbReference>
<dbReference type="Proteomes" id="UP000011124">
    <property type="component" value="Chromosome"/>
</dbReference>
<feature type="compositionally biased region" description="Low complexity" evidence="1">
    <location>
        <begin position="302"/>
        <end position="315"/>
    </location>
</feature>
<accession>C9LYF4</accession>
<dbReference type="OrthoDB" id="9788659at2"/>
<dbReference type="PROSITE" id="PS50011">
    <property type="entry name" value="PROTEIN_KINASE_DOM"/>
    <property type="match status" value="1"/>
</dbReference>
<dbReference type="Pfam" id="PF00069">
    <property type="entry name" value="Pkinase"/>
    <property type="match status" value="1"/>
</dbReference>
<dbReference type="CDD" id="cd14014">
    <property type="entry name" value="STKc_PknB_like"/>
    <property type="match status" value="1"/>
</dbReference>
<reference evidence="3 6" key="2">
    <citation type="submission" date="2011-04" db="EMBL/GenBank/DDBJ databases">
        <title>The complete genome of Selenomonas sputigena DSM 20758.</title>
        <authorList>
            <consortium name="US DOE Joint Genome Institute (JGI-PGF)"/>
            <person name="Lucas S."/>
            <person name="Copeland A."/>
            <person name="Lapidus A."/>
            <person name="Bruce D."/>
            <person name="Goodwin L."/>
            <person name="Pitluck S."/>
            <person name="Peters L."/>
            <person name="Kyrpides N."/>
            <person name="Mavromatis K."/>
            <person name="Ivanova N."/>
            <person name="Ovchinnikova G."/>
            <person name="Teshima H."/>
            <person name="Detter J.C."/>
            <person name="Tapia R."/>
            <person name="Han C."/>
            <person name="Land M."/>
            <person name="Hauser L."/>
            <person name="Markowitz V."/>
            <person name="Cheng J.-F."/>
            <person name="Hugenholtz P."/>
            <person name="Woyke T."/>
            <person name="Wu D."/>
            <person name="Gronow S."/>
            <person name="Wellnitz S."/>
            <person name="Schneider S."/>
            <person name="Klenk H.-P."/>
            <person name="Eisen J.A."/>
        </authorList>
    </citation>
    <scope>NUCLEOTIDE SEQUENCE [LARGE SCALE GENOMIC DNA]</scope>
    <source>
        <strain evidence="3">ATCC 35185</strain>
        <strain evidence="6">ATCC 35185 / DSM 20758 / VPI D19B-28</strain>
    </source>
</reference>
<evidence type="ECO:0000256" key="1">
    <source>
        <dbReference type="SAM" id="MobiDB-lite"/>
    </source>
</evidence>
<dbReference type="PROSITE" id="PS00108">
    <property type="entry name" value="PROTEIN_KINASE_ST"/>
    <property type="match status" value="1"/>
</dbReference>
<dbReference type="InterPro" id="IPR000719">
    <property type="entry name" value="Prot_kinase_dom"/>
</dbReference>
<keyword evidence="4" id="KW-0418">Kinase</keyword>
<sequence>MDANITAYFEEIFQKIDLLKSSDKGEVWLASERSGRSTSTNRVAPSACALGTFSQRLVILKRIALTGLPYRMLKGKDYPLIPRVLHCIEDGDETVVVEEYVQGESLLDRIGRKAYLSEREAESVLLQLCEGLAQIHAQGIIHRDIKPSNLILQSGCIIRLIDFDAARTVKEHSGEDTMHLGTRGYAPPEQFGYGQTDARSDIYSIGITMRKALPEEYGGYLVKIFAKCTEIDPDRRYRNLQELRRALIFRRFWAGRGKAALWTLAIVSAVVFCILQRFDGTEPLPNAPASKSEVDSPAVRLPSAAEESAAAPTPETSDEGVSRQSLVPSDSESEQEVAVPTPSSSIELTAHDSYTPPTASQEERKSIKSADAFLAEFKDDPEKLAYWQIRNEVFSSGNTSDEERLEAMKRGELGLRTDAFIKNLPPMNEAERNRAIDEFVADQKRLLDL</sequence>
<keyword evidence="4" id="KW-0808">Transferase</keyword>
<evidence type="ECO:0000313" key="5">
    <source>
        <dbReference type="Proteomes" id="UP000003505"/>
    </source>
</evidence>
<protein>
    <submittedName>
        <fullName evidence="4">Kinase domain protein</fullName>
    </submittedName>
    <submittedName>
        <fullName evidence="3">Serine/threonine protein kinase</fullName>
    </submittedName>
</protein>
<evidence type="ECO:0000313" key="6">
    <source>
        <dbReference type="Proteomes" id="UP000011124"/>
    </source>
</evidence>
<dbReference type="eggNOG" id="COG0515">
    <property type="taxonomic scope" value="Bacteria"/>
</dbReference>
<dbReference type="InterPro" id="IPR008271">
    <property type="entry name" value="Ser/Thr_kinase_AS"/>
</dbReference>
<dbReference type="Proteomes" id="UP000003505">
    <property type="component" value="Unassembled WGS sequence"/>
</dbReference>
<dbReference type="InterPro" id="IPR011009">
    <property type="entry name" value="Kinase-like_dom_sf"/>
</dbReference>
<dbReference type="KEGG" id="ssg:Selsp_0211"/>
<dbReference type="EMBL" id="CP002637">
    <property type="protein sequence ID" value="AEB99188.1"/>
    <property type="molecule type" value="Genomic_DNA"/>
</dbReference>
<dbReference type="GO" id="GO:0005524">
    <property type="term" value="F:ATP binding"/>
    <property type="evidence" value="ECO:0007669"/>
    <property type="project" value="InterPro"/>
</dbReference>
<organism evidence="4 5">
    <name type="scientific">Selenomonas sputigena (strain ATCC 35185 / DSM 20758 / CCUG 44933 / VPI D19B-28)</name>
    <dbReference type="NCBI Taxonomy" id="546271"/>
    <lineage>
        <taxon>Bacteria</taxon>
        <taxon>Bacillati</taxon>
        <taxon>Bacillota</taxon>
        <taxon>Negativicutes</taxon>
        <taxon>Selenomonadales</taxon>
        <taxon>Selenomonadaceae</taxon>
        <taxon>Selenomonas</taxon>
    </lineage>
</organism>
<reference evidence="4 5" key="1">
    <citation type="submission" date="2009-09" db="EMBL/GenBank/DDBJ databases">
        <authorList>
            <person name="Weinstock G."/>
            <person name="Sodergren E."/>
            <person name="Clifton S."/>
            <person name="Fulton L."/>
            <person name="Fulton B."/>
            <person name="Courtney L."/>
            <person name="Fronick C."/>
            <person name="Harrison M."/>
            <person name="Strong C."/>
            <person name="Farmer C."/>
            <person name="Delahaunty K."/>
            <person name="Markovic C."/>
            <person name="Hall O."/>
            <person name="Minx P."/>
            <person name="Tomlinson C."/>
            <person name="Mitreva M."/>
            <person name="Nelson J."/>
            <person name="Hou S."/>
            <person name="Wollam A."/>
            <person name="Pepin K.H."/>
            <person name="Johnson M."/>
            <person name="Bhonagiri V."/>
            <person name="Nash W.E."/>
            <person name="Warren W."/>
            <person name="Chinwalla A."/>
            <person name="Mardis E.R."/>
            <person name="Wilson R.K."/>
        </authorList>
    </citation>
    <scope>NUCLEOTIDE SEQUENCE [LARGE SCALE GENOMIC DNA]</scope>
    <source>
        <strain evidence="4">ATCC 35185</strain>
        <strain evidence="5">ATCC 35185 / DSM 20758 / VPI D19B-28</strain>
    </source>
</reference>
<proteinExistence type="predicted"/>
<evidence type="ECO:0000259" key="2">
    <source>
        <dbReference type="PROSITE" id="PS50011"/>
    </source>
</evidence>
<feature type="domain" description="Protein kinase" evidence="2">
    <location>
        <begin position="13"/>
        <end position="299"/>
    </location>
</feature>
<dbReference type="HOGENOM" id="CLU_609559_0_0_9"/>
<dbReference type="RefSeq" id="WP_006193879.1">
    <property type="nucleotide sequence ID" value="NC_015437.1"/>
</dbReference>
<dbReference type="AlphaFoldDB" id="C9LYF4"/>
<dbReference type="SMART" id="SM00220">
    <property type="entry name" value="S_TKc"/>
    <property type="match status" value="1"/>
</dbReference>
<dbReference type="STRING" id="546271.Selsp_0211"/>
<keyword evidence="6" id="KW-1185">Reference proteome</keyword>
<evidence type="ECO:0000313" key="4">
    <source>
        <dbReference type="EMBL" id="EEX76127.1"/>
    </source>
</evidence>
<name>C9LYF4_SELS3</name>
<gene>
    <name evidence="3" type="ordered locus">Selsp_0211</name>
    <name evidence="4" type="ORF">SELSPUOL_02514</name>
</gene>
<keyword evidence="3" id="KW-0723">Serine/threonine-protein kinase</keyword>
<dbReference type="Gene3D" id="1.10.510.10">
    <property type="entry name" value="Transferase(Phosphotransferase) domain 1"/>
    <property type="match status" value="1"/>
</dbReference>
<feature type="region of interest" description="Disordered" evidence="1">
    <location>
        <begin position="285"/>
        <end position="365"/>
    </location>
</feature>
<evidence type="ECO:0000313" key="3">
    <source>
        <dbReference type="EMBL" id="AEB99188.1"/>
    </source>
</evidence>
<dbReference type="PANTHER" id="PTHR24347">
    <property type="entry name" value="SERINE/THREONINE-PROTEIN KINASE"/>
    <property type="match status" value="1"/>
</dbReference>